<evidence type="ECO:0000256" key="3">
    <source>
        <dbReference type="ARBA" id="ARBA00007786"/>
    </source>
</evidence>
<comment type="similarity">
    <text evidence="3">In the C-terminal section; belongs to the pectinesterase family.</text>
</comment>
<comment type="pathway">
    <text evidence="1 12">Glycan metabolism; pectin degradation; 2-dehydro-3-deoxy-D-gluconate from pectin: step 1/5.</text>
</comment>
<dbReference type="GO" id="GO:0045490">
    <property type="term" value="P:pectin catabolic process"/>
    <property type="evidence" value="ECO:0007669"/>
    <property type="project" value="UniProtKB-UniRule"/>
</dbReference>
<dbReference type="SUPFAM" id="SSF51126">
    <property type="entry name" value="Pectin lyase-like"/>
    <property type="match status" value="1"/>
</dbReference>
<dbReference type="InterPro" id="IPR011050">
    <property type="entry name" value="Pectin_lyase_fold/virulence"/>
</dbReference>
<dbReference type="Proteomes" id="UP001179952">
    <property type="component" value="Unassembled WGS sequence"/>
</dbReference>
<dbReference type="Pfam" id="PF04043">
    <property type="entry name" value="PMEI"/>
    <property type="match status" value="1"/>
</dbReference>
<keyword evidence="13" id="KW-0812">Transmembrane</keyword>
<evidence type="ECO:0000256" key="5">
    <source>
        <dbReference type="ARBA" id="ARBA00022801"/>
    </source>
</evidence>
<dbReference type="GO" id="GO:0030599">
    <property type="term" value="F:pectinesterase activity"/>
    <property type="evidence" value="ECO:0007669"/>
    <property type="project" value="UniProtKB-UniRule"/>
</dbReference>
<dbReference type="Pfam" id="PF01095">
    <property type="entry name" value="Pectinesterase"/>
    <property type="match status" value="1"/>
</dbReference>
<keyword evidence="13" id="KW-1133">Transmembrane helix</keyword>
<keyword evidence="6 12" id="KW-0063">Aspartyl esterase</keyword>
<dbReference type="NCBIfam" id="TIGR01614">
    <property type="entry name" value="PME_inhib"/>
    <property type="match status" value="1"/>
</dbReference>
<dbReference type="InterPro" id="IPR006501">
    <property type="entry name" value="Pectinesterase_inhib_dom"/>
</dbReference>
<feature type="domain" description="Pectinesterase inhibitor" evidence="14">
    <location>
        <begin position="143"/>
        <end position="294"/>
    </location>
</feature>
<keyword evidence="8" id="KW-0325">Glycoprotein</keyword>
<feature type="active site" evidence="11">
    <location>
        <position position="500"/>
    </location>
</feature>
<evidence type="ECO:0000313" key="15">
    <source>
        <dbReference type="EMBL" id="KAK1278339.1"/>
    </source>
</evidence>
<evidence type="ECO:0000259" key="14">
    <source>
        <dbReference type="SMART" id="SM00856"/>
    </source>
</evidence>
<feature type="transmembrane region" description="Helical" evidence="13">
    <location>
        <begin position="95"/>
        <end position="117"/>
    </location>
</feature>
<evidence type="ECO:0000256" key="1">
    <source>
        <dbReference type="ARBA" id="ARBA00005184"/>
    </source>
</evidence>
<evidence type="ECO:0000256" key="2">
    <source>
        <dbReference type="ARBA" id="ARBA00006027"/>
    </source>
</evidence>
<evidence type="ECO:0000256" key="7">
    <source>
        <dbReference type="ARBA" id="ARBA00023157"/>
    </source>
</evidence>
<dbReference type="EMBL" id="JAUJYN010000002">
    <property type="protein sequence ID" value="KAK1278339.1"/>
    <property type="molecule type" value="Genomic_DNA"/>
</dbReference>
<dbReference type="AlphaFoldDB" id="A0AAV9BP54"/>
<dbReference type="EC" id="3.1.1.11" evidence="4 12"/>
<dbReference type="InterPro" id="IPR000070">
    <property type="entry name" value="Pectinesterase_cat"/>
</dbReference>
<dbReference type="PANTHER" id="PTHR31707">
    <property type="entry name" value="PECTINESTERASE"/>
    <property type="match status" value="1"/>
</dbReference>
<protein>
    <recommendedName>
        <fullName evidence="4 12">Pectinesterase</fullName>
        <ecNumber evidence="4 12">3.1.1.11</ecNumber>
    </recommendedName>
</protein>
<keyword evidence="5 12" id="KW-0378">Hydrolase</keyword>
<evidence type="ECO:0000313" key="16">
    <source>
        <dbReference type="Proteomes" id="UP001179952"/>
    </source>
</evidence>
<keyword evidence="13" id="KW-0472">Membrane</keyword>
<dbReference type="InterPro" id="IPR012334">
    <property type="entry name" value="Pectin_lyas_fold"/>
</dbReference>
<evidence type="ECO:0000256" key="12">
    <source>
        <dbReference type="RuleBase" id="RU000589"/>
    </source>
</evidence>
<dbReference type="FunFam" id="2.160.20.10:FF:000001">
    <property type="entry name" value="Pectinesterase"/>
    <property type="match status" value="1"/>
</dbReference>
<evidence type="ECO:0000256" key="11">
    <source>
        <dbReference type="PROSITE-ProRule" id="PRU10040"/>
    </source>
</evidence>
<dbReference type="FunFam" id="1.20.140.40:FF:000001">
    <property type="entry name" value="Pectinesterase"/>
    <property type="match status" value="1"/>
</dbReference>
<proteinExistence type="inferred from homology"/>
<accession>A0AAV9BP54</accession>
<dbReference type="SUPFAM" id="SSF101148">
    <property type="entry name" value="Plant invertase/pectin methylesterase inhibitor"/>
    <property type="match status" value="1"/>
</dbReference>
<sequence length="664" mass="72219">MHACKIITTKNPRSSIYIYIYISPPSHLLLSYSYTYKGAPAPIKQNKQNKSITKTLHKQEPEAAAAAMTSCPAYNHLAGRVGDGGSGRSSSAKKYVAGGLSAVLLIAVVLGVVAVTLRSSHHIGSNVPDPTSGSGDSAGGLSTSTQYVSTFCASTDYKDTCQKSLGPLLTAKSGPKEVVTAAMKVAIGGVQVGLDKAKDVAKGVTEPMQKAALSDCEELLNYAIEELKDSIGVVGGGGDNRSLSERVDDLKSWLSAVISYQETCIDGVTHPELQSAVKVGLVNATQMTSNALAIVTGLETSLDAMKIPFKLPTMTNGRRLMEATEGGYPEWFSAADRRLLAQHTKGNVKPNVVVAKDGSGNFKSISDALNAMPAQYSGRYVIYVKAGLYDESPMVTKKMVNVFMYGDGPRKTIVTGHKNFVDGTPTFQTATFAAIGNGFIAKSMGFQNTAGAEKHQAVALRVQSDMSAFFNCRMDGFQDTLYAQTHRQFYRNCVVSGTIDFIFGDSSVVFQNCLIIVRRPMDNQQNTVTAHGRADRHETTGIVIQNCRIVPDRKLYPVRLRIKSYLGRPWKEYSRTVVMESTIGDFIQPDGWMPWDGNFALNTLFYAEYANRGAGASTARRVRWPGFKVIKDRNEAMQYTVGRFIQGGLWLKYTQIPHFVGLKN</sequence>
<dbReference type="Gene3D" id="1.20.140.40">
    <property type="entry name" value="Invertase/pectin methylesterase inhibitor family protein"/>
    <property type="match status" value="1"/>
</dbReference>
<evidence type="ECO:0000256" key="8">
    <source>
        <dbReference type="ARBA" id="ARBA00023180"/>
    </source>
</evidence>
<dbReference type="GO" id="GO:0004857">
    <property type="term" value="F:enzyme inhibitor activity"/>
    <property type="evidence" value="ECO:0007669"/>
    <property type="project" value="InterPro"/>
</dbReference>
<reference evidence="15" key="2">
    <citation type="submission" date="2023-06" db="EMBL/GenBank/DDBJ databases">
        <authorList>
            <person name="Ma L."/>
            <person name="Liu K.-W."/>
            <person name="Li Z."/>
            <person name="Hsiao Y.-Y."/>
            <person name="Qi Y."/>
            <person name="Fu T."/>
            <person name="Tang G."/>
            <person name="Zhang D."/>
            <person name="Sun W.-H."/>
            <person name="Liu D.-K."/>
            <person name="Li Y."/>
            <person name="Chen G.-Z."/>
            <person name="Liu X.-D."/>
            <person name="Liao X.-Y."/>
            <person name="Jiang Y.-T."/>
            <person name="Yu X."/>
            <person name="Hao Y."/>
            <person name="Huang J."/>
            <person name="Zhao X.-W."/>
            <person name="Ke S."/>
            <person name="Chen Y.-Y."/>
            <person name="Wu W.-L."/>
            <person name="Hsu J.-L."/>
            <person name="Lin Y.-F."/>
            <person name="Huang M.-D."/>
            <person name="Li C.-Y."/>
            <person name="Huang L."/>
            <person name="Wang Z.-W."/>
            <person name="Zhao X."/>
            <person name="Zhong W.-Y."/>
            <person name="Peng D.-H."/>
            <person name="Ahmad S."/>
            <person name="Lan S."/>
            <person name="Zhang J.-S."/>
            <person name="Tsai W.-C."/>
            <person name="Van De Peer Y."/>
            <person name="Liu Z.-J."/>
        </authorList>
    </citation>
    <scope>NUCLEOTIDE SEQUENCE</scope>
    <source>
        <strain evidence="15">SCP</strain>
        <tissue evidence="15">Leaves</tissue>
    </source>
</reference>
<evidence type="ECO:0000256" key="10">
    <source>
        <dbReference type="ARBA" id="ARBA00057335"/>
    </source>
</evidence>
<comment type="catalytic activity">
    <reaction evidence="9 12">
        <text>[(1-&gt;4)-alpha-D-galacturonosyl methyl ester](n) + n H2O = [(1-&gt;4)-alpha-D-galacturonosyl](n) + n methanol + n H(+)</text>
        <dbReference type="Rhea" id="RHEA:22380"/>
        <dbReference type="Rhea" id="RHEA-COMP:14570"/>
        <dbReference type="Rhea" id="RHEA-COMP:14573"/>
        <dbReference type="ChEBI" id="CHEBI:15377"/>
        <dbReference type="ChEBI" id="CHEBI:15378"/>
        <dbReference type="ChEBI" id="CHEBI:17790"/>
        <dbReference type="ChEBI" id="CHEBI:140522"/>
        <dbReference type="ChEBI" id="CHEBI:140523"/>
        <dbReference type="EC" id="3.1.1.11"/>
    </reaction>
</comment>
<dbReference type="SMART" id="SM00856">
    <property type="entry name" value="PMEI"/>
    <property type="match status" value="1"/>
</dbReference>
<comment type="similarity">
    <text evidence="2">In the N-terminal section; belongs to the PMEI family.</text>
</comment>
<dbReference type="PROSITE" id="PS00503">
    <property type="entry name" value="PECTINESTERASE_2"/>
    <property type="match status" value="1"/>
</dbReference>
<evidence type="ECO:0000256" key="9">
    <source>
        <dbReference type="ARBA" id="ARBA00047928"/>
    </source>
</evidence>
<comment type="function">
    <text evidence="10">Acts in the modification of cell walls via demethylesterification of cell wall pectin.</text>
</comment>
<evidence type="ECO:0000256" key="13">
    <source>
        <dbReference type="SAM" id="Phobius"/>
    </source>
</evidence>
<keyword evidence="7" id="KW-1015">Disulfide bond</keyword>
<dbReference type="CDD" id="cd15798">
    <property type="entry name" value="PMEI-like_3"/>
    <property type="match status" value="1"/>
</dbReference>
<dbReference type="Gene3D" id="2.160.20.10">
    <property type="entry name" value="Single-stranded right-handed beta-helix, Pectin lyase-like"/>
    <property type="match status" value="1"/>
</dbReference>
<dbReference type="GO" id="GO:0042545">
    <property type="term" value="P:cell wall modification"/>
    <property type="evidence" value="ECO:0007669"/>
    <property type="project" value="UniProtKB-UniRule"/>
</dbReference>
<name>A0AAV9BP54_ACOGR</name>
<gene>
    <name evidence="15" type="ORF">QJS04_geneDACA015805</name>
</gene>
<dbReference type="InterPro" id="IPR035513">
    <property type="entry name" value="Invertase/methylesterase_inhib"/>
</dbReference>
<dbReference type="InterPro" id="IPR033131">
    <property type="entry name" value="Pectinesterase_Asp_AS"/>
</dbReference>
<evidence type="ECO:0000256" key="4">
    <source>
        <dbReference type="ARBA" id="ARBA00013229"/>
    </source>
</evidence>
<comment type="caution">
    <text evidence="15">The sequence shown here is derived from an EMBL/GenBank/DDBJ whole genome shotgun (WGS) entry which is preliminary data.</text>
</comment>
<evidence type="ECO:0000256" key="6">
    <source>
        <dbReference type="ARBA" id="ARBA00023085"/>
    </source>
</evidence>
<reference evidence="15" key="1">
    <citation type="journal article" date="2023" name="Nat. Commun.">
        <title>Diploid and tetraploid genomes of Acorus and the evolution of monocots.</title>
        <authorList>
            <person name="Ma L."/>
            <person name="Liu K.W."/>
            <person name="Li Z."/>
            <person name="Hsiao Y.Y."/>
            <person name="Qi Y."/>
            <person name="Fu T."/>
            <person name="Tang G.D."/>
            <person name="Zhang D."/>
            <person name="Sun W.H."/>
            <person name="Liu D.K."/>
            <person name="Li Y."/>
            <person name="Chen G.Z."/>
            <person name="Liu X.D."/>
            <person name="Liao X.Y."/>
            <person name="Jiang Y.T."/>
            <person name="Yu X."/>
            <person name="Hao Y."/>
            <person name="Huang J."/>
            <person name="Zhao X.W."/>
            <person name="Ke S."/>
            <person name="Chen Y.Y."/>
            <person name="Wu W.L."/>
            <person name="Hsu J.L."/>
            <person name="Lin Y.F."/>
            <person name="Huang M.D."/>
            <person name="Li C.Y."/>
            <person name="Huang L."/>
            <person name="Wang Z.W."/>
            <person name="Zhao X."/>
            <person name="Zhong W.Y."/>
            <person name="Peng D.H."/>
            <person name="Ahmad S."/>
            <person name="Lan S."/>
            <person name="Zhang J.S."/>
            <person name="Tsai W.C."/>
            <person name="Van de Peer Y."/>
            <person name="Liu Z.J."/>
        </authorList>
    </citation>
    <scope>NUCLEOTIDE SEQUENCE</scope>
    <source>
        <strain evidence="15">SCP</strain>
    </source>
</reference>
<keyword evidence="16" id="KW-1185">Reference proteome</keyword>
<organism evidence="15 16">
    <name type="scientific">Acorus gramineus</name>
    <name type="common">Dwarf sweet flag</name>
    <dbReference type="NCBI Taxonomy" id="55184"/>
    <lineage>
        <taxon>Eukaryota</taxon>
        <taxon>Viridiplantae</taxon>
        <taxon>Streptophyta</taxon>
        <taxon>Embryophyta</taxon>
        <taxon>Tracheophyta</taxon>
        <taxon>Spermatophyta</taxon>
        <taxon>Magnoliopsida</taxon>
        <taxon>Liliopsida</taxon>
        <taxon>Acoraceae</taxon>
        <taxon>Acorus</taxon>
    </lineage>
</organism>